<protein>
    <submittedName>
        <fullName evidence="1">Uncharacterized protein</fullName>
    </submittedName>
</protein>
<organism evidence="1 2">
    <name type="scientific">Cylindrobasidium torrendii FP15055 ss-10</name>
    <dbReference type="NCBI Taxonomy" id="1314674"/>
    <lineage>
        <taxon>Eukaryota</taxon>
        <taxon>Fungi</taxon>
        <taxon>Dikarya</taxon>
        <taxon>Basidiomycota</taxon>
        <taxon>Agaricomycotina</taxon>
        <taxon>Agaricomycetes</taxon>
        <taxon>Agaricomycetidae</taxon>
        <taxon>Agaricales</taxon>
        <taxon>Marasmiineae</taxon>
        <taxon>Physalacriaceae</taxon>
        <taxon>Cylindrobasidium</taxon>
    </lineage>
</organism>
<sequence length="287" mass="31691">MSPPCPVSKASSLLATPLLALFSPPPPLLSLSNLQRLFILVGYTQMIAMPHLACKLLTTTGGSAPTPSICHRPRMYSPPTLPGLRITDEQAESPLWWAAILRAATHLDCQSAVDKAAHTISGMKNVDPVLKFNLAVHFRQTQWYLQSFQDIVARVHADPHLPASARNLAIDVAMRRYKYEQSLADNPPGFANSSSSCGTACREAWGELWWDRFFQHVLPSGDPLPHSHTFQWAQGLVDQDIEVPGMCRGCRNAAVRALEPLAPNLDVLIARQEGIRLAQFFQGNVER</sequence>
<dbReference type="Proteomes" id="UP000054007">
    <property type="component" value="Unassembled WGS sequence"/>
</dbReference>
<dbReference type="AlphaFoldDB" id="A0A0D7AVI1"/>
<evidence type="ECO:0000313" key="2">
    <source>
        <dbReference type="Proteomes" id="UP000054007"/>
    </source>
</evidence>
<keyword evidence="2" id="KW-1185">Reference proteome</keyword>
<gene>
    <name evidence="1" type="ORF">CYLTODRAFT_447440</name>
</gene>
<proteinExistence type="predicted"/>
<evidence type="ECO:0000313" key="1">
    <source>
        <dbReference type="EMBL" id="KIY62015.1"/>
    </source>
</evidence>
<dbReference type="EMBL" id="KN880835">
    <property type="protein sequence ID" value="KIY62015.1"/>
    <property type="molecule type" value="Genomic_DNA"/>
</dbReference>
<name>A0A0D7AVI1_9AGAR</name>
<reference evidence="1 2" key="1">
    <citation type="journal article" date="2015" name="Fungal Genet. Biol.">
        <title>Evolution of novel wood decay mechanisms in Agaricales revealed by the genome sequences of Fistulina hepatica and Cylindrobasidium torrendii.</title>
        <authorList>
            <person name="Floudas D."/>
            <person name="Held B.W."/>
            <person name="Riley R."/>
            <person name="Nagy L.G."/>
            <person name="Koehler G."/>
            <person name="Ransdell A.S."/>
            <person name="Younus H."/>
            <person name="Chow J."/>
            <person name="Chiniquy J."/>
            <person name="Lipzen A."/>
            <person name="Tritt A."/>
            <person name="Sun H."/>
            <person name="Haridas S."/>
            <person name="LaButti K."/>
            <person name="Ohm R.A."/>
            <person name="Kues U."/>
            <person name="Blanchette R.A."/>
            <person name="Grigoriev I.V."/>
            <person name="Minto R.E."/>
            <person name="Hibbett D.S."/>
        </authorList>
    </citation>
    <scope>NUCLEOTIDE SEQUENCE [LARGE SCALE GENOMIC DNA]</scope>
    <source>
        <strain evidence="1 2">FP15055 ss-10</strain>
    </source>
</reference>
<accession>A0A0D7AVI1</accession>